<dbReference type="RefSeq" id="WP_143060476.1">
    <property type="nucleotide sequence ID" value="NZ_FNTD01000004.1"/>
</dbReference>
<dbReference type="EMBL" id="FNTD01000004">
    <property type="protein sequence ID" value="SED91469.1"/>
    <property type="molecule type" value="Genomic_DNA"/>
</dbReference>
<feature type="region of interest" description="Disordered" evidence="1">
    <location>
        <begin position="97"/>
        <end position="206"/>
    </location>
</feature>
<organism evidence="2 3">
    <name type="scientific">Streptomyces misionensis</name>
    <dbReference type="NCBI Taxonomy" id="67331"/>
    <lineage>
        <taxon>Bacteria</taxon>
        <taxon>Bacillati</taxon>
        <taxon>Actinomycetota</taxon>
        <taxon>Actinomycetes</taxon>
        <taxon>Kitasatosporales</taxon>
        <taxon>Streptomycetaceae</taxon>
        <taxon>Streptomyces</taxon>
    </lineage>
</organism>
<evidence type="ECO:0000256" key="1">
    <source>
        <dbReference type="SAM" id="MobiDB-lite"/>
    </source>
</evidence>
<dbReference type="Proteomes" id="UP000182375">
    <property type="component" value="Unassembled WGS sequence"/>
</dbReference>
<dbReference type="STRING" id="67331.SAMN04490357_6297"/>
<feature type="compositionally biased region" description="Pro residues" evidence="1">
    <location>
        <begin position="149"/>
        <end position="158"/>
    </location>
</feature>
<evidence type="ECO:0000313" key="3">
    <source>
        <dbReference type="Proteomes" id="UP000182375"/>
    </source>
</evidence>
<dbReference type="SUPFAM" id="SSF51905">
    <property type="entry name" value="FAD/NAD(P)-binding domain"/>
    <property type="match status" value="1"/>
</dbReference>
<name>A0A1H5EK67_9ACTN</name>
<evidence type="ECO:0000313" key="2">
    <source>
        <dbReference type="EMBL" id="SED91469.1"/>
    </source>
</evidence>
<sequence>MSRPRVVIVGAGSGGYRAGITLLNPADHFPYPPLPPRVAGGVLEARGVAVPLTGALPSGRPGVFACGTASAVPDVGEPGALPPTTARHAWRQGRLAGQEVAASPGLGRRRRPYHHREPGFAVDPGGALTAVGPVGRPAVRTGGRRGRPRPPPARPAGRPPAGAADRPPGTVPLCQGVRFGLVRPWAAPPDSASPEPPREPPGAPAR</sequence>
<gene>
    <name evidence="2" type="ORF">SAMN04490357_6297</name>
</gene>
<feature type="compositionally biased region" description="Low complexity" evidence="1">
    <location>
        <begin position="131"/>
        <end position="141"/>
    </location>
</feature>
<proteinExistence type="predicted"/>
<accession>A0A1H5EK67</accession>
<dbReference type="AlphaFoldDB" id="A0A1H5EK67"/>
<feature type="compositionally biased region" description="Low complexity" evidence="1">
    <location>
        <begin position="183"/>
        <end position="193"/>
    </location>
</feature>
<protein>
    <submittedName>
        <fullName evidence="2">NADH dehydrogenase</fullName>
    </submittedName>
</protein>
<dbReference type="InterPro" id="IPR036188">
    <property type="entry name" value="FAD/NAD-bd_sf"/>
</dbReference>
<reference evidence="2 3" key="1">
    <citation type="submission" date="2016-10" db="EMBL/GenBank/DDBJ databases">
        <authorList>
            <person name="de Groot N.N."/>
        </authorList>
    </citation>
    <scope>NUCLEOTIDE SEQUENCE [LARGE SCALE GENOMIC DNA]</scope>
    <source>
        <strain evidence="2 3">DSM 40306</strain>
    </source>
</reference>
<dbReference type="Gene3D" id="3.50.50.100">
    <property type="match status" value="2"/>
</dbReference>
<feature type="compositionally biased region" description="Low complexity" evidence="1">
    <location>
        <begin position="159"/>
        <end position="168"/>
    </location>
</feature>
<dbReference type="GeneID" id="95515342"/>